<feature type="domain" description="C2H2-type" evidence="13">
    <location>
        <begin position="468"/>
        <end position="497"/>
    </location>
</feature>
<dbReference type="OrthoDB" id="4748970at2759"/>
<evidence type="ECO:0000256" key="5">
    <source>
        <dbReference type="ARBA" id="ARBA00022833"/>
    </source>
</evidence>
<evidence type="ECO:0000256" key="11">
    <source>
        <dbReference type="PROSITE-ProRule" id="PRU00042"/>
    </source>
</evidence>
<dbReference type="InterPro" id="IPR008971">
    <property type="entry name" value="HSP40/DnaJ_pept-bd"/>
</dbReference>
<keyword evidence="3" id="KW-0677">Repeat</keyword>
<feature type="compositionally biased region" description="Basic and acidic residues" evidence="12">
    <location>
        <begin position="17"/>
        <end position="32"/>
    </location>
</feature>
<dbReference type="Gene3D" id="3.30.160.60">
    <property type="entry name" value="Classic Zinc Finger"/>
    <property type="match status" value="3"/>
</dbReference>
<dbReference type="GO" id="GO:0006457">
    <property type="term" value="P:protein folding"/>
    <property type="evidence" value="ECO:0007669"/>
    <property type="project" value="InterPro"/>
</dbReference>
<evidence type="ECO:0000256" key="3">
    <source>
        <dbReference type="ARBA" id="ARBA00022737"/>
    </source>
</evidence>
<dbReference type="InterPro" id="IPR002939">
    <property type="entry name" value="DnaJ_C"/>
</dbReference>
<dbReference type="FunFam" id="2.60.260.20:FF:000006">
    <property type="entry name" value="DnaJ subfamily B member 13"/>
    <property type="match status" value="1"/>
</dbReference>
<dbReference type="SUPFAM" id="SSF57667">
    <property type="entry name" value="beta-beta-alpha zinc fingers"/>
    <property type="match status" value="2"/>
</dbReference>
<dbReference type="SMART" id="SM00355">
    <property type="entry name" value="ZnF_C2H2"/>
    <property type="match status" value="3"/>
</dbReference>
<dbReference type="CDD" id="cd10747">
    <property type="entry name" value="DnaJ_C"/>
    <property type="match status" value="1"/>
</dbReference>
<keyword evidence="5" id="KW-0862">Zinc</keyword>
<dbReference type="FunFam" id="3.30.160.60:FF:000064">
    <property type="entry name" value="Early growth response protein 3"/>
    <property type="match status" value="1"/>
</dbReference>
<evidence type="ECO:0000256" key="2">
    <source>
        <dbReference type="ARBA" id="ARBA00022723"/>
    </source>
</evidence>
<dbReference type="AlphaFoldDB" id="A0A6A4X5Q7"/>
<keyword evidence="2" id="KW-0479">Metal-binding</keyword>
<keyword evidence="6" id="KW-0805">Transcription regulation</keyword>
<dbReference type="PANTHER" id="PTHR24078:SF519">
    <property type="entry name" value="DNAJ HOMOLOG SUBFAMILY B MEMBER 13"/>
    <property type="match status" value="1"/>
</dbReference>
<keyword evidence="15" id="KW-1185">Reference proteome</keyword>
<dbReference type="FunFam" id="3.30.160.60:FF:000021">
    <property type="entry name" value="Basic krueppel-like factor 3"/>
    <property type="match status" value="1"/>
</dbReference>
<evidence type="ECO:0000256" key="1">
    <source>
        <dbReference type="ARBA" id="ARBA00004123"/>
    </source>
</evidence>
<protein>
    <submittedName>
        <fullName evidence="14">Dendritic arbor reduction protein 1</fullName>
    </submittedName>
</protein>
<dbReference type="InterPro" id="IPR013087">
    <property type="entry name" value="Znf_C2H2_type"/>
</dbReference>
<dbReference type="GO" id="GO:0051087">
    <property type="term" value="F:protein-folding chaperone binding"/>
    <property type="evidence" value="ECO:0007669"/>
    <property type="project" value="TreeGrafter"/>
</dbReference>
<dbReference type="InterPro" id="IPR036236">
    <property type="entry name" value="Znf_C2H2_sf"/>
</dbReference>
<dbReference type="PROSITE" id="PS00028">
    <property type="entry name" value="ZINC_FINGER_C2H2_1"/>
    <property type="match status" value="3"/>
</dbReference>
<keyword evidence="7" id="KW-0238">DNA-binding</keyword>
<evidence type="ECO:0000256" key="8">
    <source>
        <dbReference type="ARBA" id="ARBA00023163"/>
    </source>
</evidence>
<feature type="domain" description="C2H2-type" evidence="13">
    <location>
        <begin position="438"/>
        <end position="467"/>
    </location>
</feature>
<dbReference type="InterPro" id="IPR051339">
    <property type="entry name" value="DnaJ_subfamily_B"/>
</dbReference>
<evidence type="ECO:0000256" key="4">
    <source>
        <dbReference type="ARBA" id="ARBA00022771"/>
    </source>
</evidence>
<sequence>MFTSTRINITDPYPNIDSRKYQGDGGTQERKKAPNLVTPLVLSLQELYTGCLKKVRVSRRVLDDSGTTTTLREKILTLHIEPGWPAGKTITFREEGDQGPNIIPGDLVFVLEDAPHAHFERDGHDLIYRVRVPLVHALTGCSVDVQTLDGRLLHISVHDVVFPGFEKVVRGEGMPAPTQERDGLPPANRMPSKGNLIIRFTVEFPRRLSQMQRHALRAVLLAGTNLLDNMPMYQQDHTCPQMEDDMDGYLTKPGWSAPLEVPEPGELDSLVSSLPVESAVSDQPRRESASQIDEFFTAAVRRRSSYMAILSALRGMEEDELASKPEEGCSTQLPPAADAALTALPPGPAPLQTVPAPAASQWFSGRYCLPPTPPMSESGSPPPPPYCRGPPPVWMAQQLMGDRRQLLGELRQRAESPSAERRRYNRRNNPELEKRRVHRCHFVGCTKVYTKSSHLKAHQRTHTGEKPYLCSWESCNWSFARSDELTRHIRKHTGAKPFVCKTCHRAFGRSDHLALHRKRHEPKSKK</sequence>
<organism evidence="14 15">
    <name type="scientific">Amphibalanus amphitrite</name>
    <name type="common">Striped barnacle</name>
    <name type="synonym">Balanus amphitrite</name>
    <dbReference type="NCBI Taxonomy" id="1232801"/>
    <lineage>
        <taxon>Eukaryota</taxon>
        <taxon>Metazoa</taxon>
        <taxon>Ecdysozoa</taxon>
        <taxon>Arthropoda</taxon>
        <taxon>Crustacea</taxon>
        <taxon>Multicrustacea</taxon>
        <taxon>Cirripedia</taxon>
        <taxon>Thoracica</taxon>
        <taxon>Thoracicalcarea</taxon>
        <taxon>Balanomorpha</taxon>
        <taxon>Balanoidea</taxon>
        <taxon>Balanidae</taxon>
        <taxon>Amphibalaninae</taxon>
        <taxon>Amphibalanus</taxon>
    </lineage>
</organism>
<proteinExistence type="predicted"/>
<dbReference type="GO" id="GO:0051082">
    <property type="term" value="F:unfolded protein binding"/>
    <property type="evidence" value="ECO:0007669"/>
    <property type="project" value="InterPro"/>
</dbReference>
<comment type="caution">
    <text evidence="14">The sequence shown here is derived from an EMBL/GenBank/DDBJ whole genome shotgun (WGS) entry which is preliminary data.</text>
</comment>
<dbReference type="GO" id="GO:0005829">
    <property type="term" value="C:cytosol"/>
    <property type="evidence" value="ECO:0007669"/>
    <property type="project" value="TreeGrafter"/>
</dbReference>
<dbReference type="Proteomes" id="UP000440578">
    <property type="component" value="Unassembled WGS sequence"/>
</dbReference>
<dbReference type="EMBL" id="VIIS01000386">
    <property type="protein sequence ID" value="KAF0309612.1"/>
    <property type="molecule type" value="Genomic_DNA"/>
</dbReference>
<evidence type="ECO:0000259" key="13">
    <source>
        <dbReference type="PROSITE" id="PS50157"/>
    </source>
</evidence>
<keyword evidence="10" id="KW-0539">Nucleus</keyword>
<evidence type="ECO:0000256" key="12">
    <source>
        <dbReference type="SAM" id="MobiDB-lite"/>
    </source>
</evidence>
<dbReference type="Gene3D" id="2.60.260.20">
    <property type="entry name" value="Urease metallochaperone UreE, N-terminal domain"/>
    <property type="match status" value="2"/>
</dbReference>
<dbReference type="SUPFAM" id="SSF49493">
    <property type="entry name" value="HSP40/DnaJ peptide-binding domain"/>
    <property type="match status" value="2"/>
</dbReference>
<evidence type="ECO:0000256" key="6">
    <source>
        <dbReference type="ARBA" id="ARBA00023015"/>
    </source>
</evidence>
<evidence type="ECO:0000256" key="9">
    <source>
        <dbReference type="ARBA" id="ARBA00023186"/>
    </source>
</evidence>
<keyword evidence="8" id="KW-0804">Transcription</keyword>
<evidence type="ECO:0000313" key="14">
    <source>
        <dbReference type="EMBL" id="KAF0309612.1"/>
    </source>
</evidence>
<accession>A0A6A4X5Q7</accession>
<feature type="region of interest" description="Disordered" evidence="12">
    <location>
        <begin position="1"/>
        <end position="32"/>
    </location>
</feature>
<feature type="domain" description="C2H2-type" evidence="13">
    <location>
        <begin position="498"/>
        <end position="525"/>
    </location>
</feature>
<dbReference type="PROSITE" id="PS50157">
    <property type="entry name" value="ZINC_FINGER_C2H2_2"/>
    <property type="match status" value="3"/>
</dbReference>
<dbReference type="GO" id="GO:0008270">
    <property type="term" value="F:zinc ion binding"/>
    <property type="evidence" value="ECO:0007669"/>
    <property type="project" value="UniProtKB-KW"/>
</dbReference>
<dbReference type="GO" id="GO:0005634">
    <property type="term" value="C:nucleus"/>
    <property type="evidence" value="ECO:0007669"/>
    <property type="project" value="UniProtKB-SubCell"/>
</dbReference>
<evidence type="ECO:0000256" key="10">
    <source>
        <dbReference type="ARBA" id="ARBA00023242"/>
    </source>
</evidence>
<dbReference type="GO" id="GO:0003677">
    <property type="term" value="F:DNA binding"/>
    <property type="evidence" value="ECO:0007669"/>
    <property type="project" value="UniProtKB-KW"/>
</dbReference>
<dbReference type="PANTHER" id="PTHR24078">
    <property type="entry name" value="DNAJ HOMOLOG SUBFAMILY C MEMBER"/>
    <property type="match status" value="1"/>
</dbReference>
<gene>
    <name evidence="14" type="primary">dar1_0</name>
    <name evidence="14" type="ORF">FJT64_019289</name>
</gene>
<keyword evidence="4 11" id="KW-0863">Zinc-finger</keyword>
<dbReference type="Pfam" id="PF01556">
    <property type="entry name" value="DnaJ_C"/>
    <property type="match status" value="1"/>
</dbReference>
<dbReference type="Pfam" id="PF00096">
    <property type="entry name" value="zf-C2H2"/>
    <property type="match status" value="3"/>
</dbReference>
<reference evidence="14 15" key="1">
    <citation type="submission" date="2019-07" db="EMBL/GenBank/DDBJ databases">
        <title>Draft genome assembly of a fouling barnacle, Amphibalanus amphitrite (Darwin, 1854): The first reference genome for Thecostraca.</title>
        <authorList>
            <person name="Kim W."/>
        </authorList>
    </citation>
    <scope>NUCLEOTIDE SEQUENCE [LARGE SCALE GENOMIC DNA]</scope>
    <source>
        <strain evidence="14">SNU_AA5</strain>
        <tissue evidence="14">Soma without cirri and trophi</tissue>
    </source>
</reference>
<dbReference type="FunFam" id="2.60.260.20:FF:000002">
    <property type="entry name" value="Dnaj homolog subfamily b member"/>
    <property type="match status" value="1"/>
</dbReference>
<keyword evidence="9" id="KW-0143">Chaperone</keyword>
<name>A0A6A4X5Q7_AMPAM</name>
<comment type="subcellular location">
    <subcellularLocation>
        <location evidence="1">Nucleus</location>
    </subcellularLocation>
</comment>
<evidence type="ECO:0000256" key="7">
    <source>
        <dbReference type="ARBA" id="ARBA00023125"/>
    </source>
</evidence>
<evidence type="ECO:0000313" key="15">
    <source>
        <dbReference type="Proteomes" id="UP000440578"/>
    </source>
</evidence>
<feature type="region of interest" description="Disordered" evidence="12">
    <location>
        <begin position="412"/>
        <end position="431"/>
    </location>
</feature>